<dbReference type="OrthoDB" id="8904098at2759"/>
<dbReference type="SUPFAM" id="SSF103473">
    <property type="entry name" value="MFS general substrate transporter"/>
    <property type="match status" value="1"/>
</dbReference>
<evidence type="ECO:0000256" key="4">
    <source>
        <dbReference type="ARBA" id="ARBA00022856"/>
    </source>
</evidence>
<evidence type="ECO:0000313" key="9">
    <source>
        <dbReference type="EMBL" id="CAD7274391.1"/>
    </source>
</evidence>
<feature type="compositionally biased region" description="Polar residues" evidence="7">
    <location>
        <begin position="659"/>
        <end position="670"/>
    </location>
</feature>
<gene>
    <name evidence="9" type="ORF">NMOB1V02_LOCUS2224</name>
</gene>
<evidence type="ECO:0000256" key="1">
    <source>
        <dbReference type="ARBA" id="ARBA00004141"/>
    </source>
</evidence>
<keyword evidence="6 8" id="KW-0472">Membrane</keyword>
<evidence type="ECO:0000256" key="7">
    <source>
        <dbReference type="SAM" id="MobiDB-lite"/>
    </source>
</evidence>
<feature type="region of interest" description="Disordered" evidence="7">
    <location>
        <begin position="642"/>
        <end position="681"/>
    </location>
</feature>
<accession>A0A7R9G9S2</accession>
<reference evidence="9" key="1">
    <citation type="submission" date="2020-11" db="EMBL/GenBank/DDBJ databases">
        <authorList>
            <person name="Tran Van P."/>
        </authorList>
    </citation>
    <scope>NUCLEOTIDE SEQUENCE</scope>
</reference>
<name>A0A7R9G9S2_9CRUS</name>
<feature type="transmembrane region" description="Helical" evidence="8">
    <location>
        <begin position="613"/>
        <end position="632"/>
    </location>
</feature>
<keyword evidence="4" id="KW-0653">Protein transport</keyword>
<dbReference type="EMBL" id="OA882282">
    <property type="protein sequence ID" value="CAD7274391.1"/>
    <property type="molecule type" value="Genomic_DNA"/>
</dbReference>
<dbReference type="InterPro" id="IPR036259">
    <property type="entry name" value="MFS_trans_sf"/>
</dbReference>
<evidence type="ECO:0000256" key="6">
    <source>
        <dbReference type="ARBA" id="ARBA00023136"/>
    </source>
</evidence>
<feature type="transmembrane region" description="Helical" evidence="8">
    <location>
        <begin position="50"/>
        <end position="71"/>
    </location>
</feature>
<comment type="subcellular location">
    <subcellularLocation>
        <location evidence="1">Membrane</location>
        <topology evidence="1">Multi-pass membrane protein</topology>
    </subcellularLocation>
</comment>
<organism evidence="9">
    <name type="scientific">Notodromas monacha</name>
    <dbReference type="NCBI Taxonomy" id="399045"/>
    <lineage>
        <taxon>Eukaryota</taxon>
        <taxon>Metazoa</taxon>
        <taxon>Ecdysozoa</taxon>
        <taxon>Arthropoda</taxon>
        <taxon>Crustacea</taxon>
        <taxon>Oligostraca</taxon>
        <taxon>Ostracoda</taxon>
        <taxon>Podocopa</taxon>
        <taxon>Podocopida</taxon>
        <taxon>Cypridocopina</taxon>
        <taxon>Cypridoidea</taxon>
        <taxon>Cyprididae</taxon>
        <taxon>Notodromas</taxon>
    </lineage>
</organism>
<feature type="transmembrane region" description="Helical" evidence="8">
    <location>
        <begin position="272"/>
        <end position="292"/>
    </location>
</feature>
<feature type="transmembrane region" description="Helical" evidence="8">
    <location>
        <begin position="175"/>
        <end position="190"/>
    </location>
</feature>
<proteinExistence type="inferred from homology"/>
<dbReference type="AlphaFoldDB" id="A0A7R9G9S2"/>
<dbReference type="EMBL" id="CAJPEX010000245">
    <property type="protein sequence ID" value="CAG0914543.1"/>
    <property type="molecule type" value="Genomic_DNA"/>
</dbReference>
<dbReference type="GO" id="GO:0016020">
    <property type="term" value="C:membrane"/>
    <property type="evidence" value="ECO:0007669"/>
    <property type="project" value="UniProtKB-SubCell"/>
</dbReference>
<keyword evidence="3 8" id="KW-0812">Transmembrane</keyword>
<feature type="compositionally biased region" description="Basic and acidic residues" evidence="7">
    <location>
        <begin position="642"/>
        <end position="658"/>
    </location>
</feature>
<keyword evidence="4" id="KW-0571">Peptide transport</keyword>
<dbReference type="Proteomes" id="UP000678499">
    <property type="component" value="Unassembled WGS sequence"/>
</dbReference>
<dbReference type="GO" id="GO:0022857">
    <property type="term" value="F:transmembrane transporter activity"/>
    <property type="evidence" value="ECO:0007669"/>
    <property type="project" value="InterPro"/>
</dbReference>
<evidence type="ECO:0000256" key="2">
    <source>
        <dbReference type="ARBA" id="ARBA00005982"/>
    </source>
</evidence>
<evidence type="ECO:0000256" key="5">
    <source>
        <dbReference type="ARBA" id="ARBA00022989"/>
    </source>
</evidence>
<comment type="similarity">
    <text evidence="2">Belongs to the major facilitator superfamily. Proton-dependent oligopeptide transporter (POT/PTR) (TC 2.A.17) family.</text>
</comment>
<keyword evidence="10" id="KW-1185">Reference proteome</keyword>
<evidence type="ECO:0000256" key="8">
    <source>
        <dbReference type="SAM" id="Phobius"/>
    </source>
</evidence>
<sequence length="703" mass="76182">MADEPSSAVKGEGPGSTGEDEKLGTEGDEGDPAPQDEEKEKQDLKYPRHVFLILAYDIMSALSGWTLNTVFKTYLVTELKMEPKLTSQLLTVYSFCGIFLALAWGGRTVLAVSAAGRTSNMNAFAGDQFKSPEQDQEKERFFYWMYTIFNLGAFIANVTAPLLRDLPCFGKNDCYPLALGVAAIFGVFGIKNKWTKPAVPEYTHWLHYAQLSGYTYEFTEHTRHFLGTLLLLAPYPVYWSLYDLSSSRLQDLGYVMNGTLPYTDYTLKADQLYFVNPVLIWLLVPICIYFVFPFCHKIGILTTLLQKLVAGFWVMVACLVACVAIVYMVDSSMPPSAGRSDFLVQLVNGLDDPGASATVFLHQSGPGGGPGQMRTIPPGGTGVWNLLEPGKSYSFSSDVAGSQVLGSVPAGEPGLGYTGLVTGSAAAPAIRMFPGPDEFVGRTVTNRPAVRAIVLSPGAGRVLELFPADEGPSAPAQAKIDLPSAAPGPSPYLDKPDVKTYDIKVDGKLTQTTRFASGGVYSIMVSGSAGAPKTSVVVQASPADVHLLWILLIIFLATASEVLASPTSVAFFYSESLDDMKSVAQACYNGSTSLFGPAMVLIQEIDLLMWHEFVVYLVGIVLSTLLMMFIASRYRSREDMEKHLQDEADDKNNKDNMKTRGSSGLSTTPLPTADSDTLDHSTRKSVAAIAGIKQNTSRITPQT</sequence>
<dbReference type="Gene3D" id="1.20.1250.20">
    <property type="entry name" value="MFS general substrate transporter like domains"/>
    <property type="match status" value="3"/>
</dbReference>
<protein>
    <submittedName>
        <fullName evidence="9">Uncharacterized protein</fullName>
    </submittedName>
</protein>
<evidence type="ECO:0000256" key="3">
    <source>
        <dbReference type="ARBA" id="ARBA00022692"/>
    </source>
</evidence>
<dbReference type="Pfam" id="PF00854">
    <property type="entry name" value="PTR2"/>
    <property type="match status" value="2"/>
</dbReference>
<dbReference type="InterPro" id="IPR000109">
    <property type="entry name" value="POT_fam"/>
</dbReference>
<feature type="transmembrane region" description="Helical" evidence="8">
    <location>
        <begin position="141"/>
        <end position="163"/>
    </location>
</feature>
<feature type="compositionally biased region" description="Acidic residues" evidence="7">
    <location>
        <begin position="26"/>
        <end position="35"/>
    </location>
</feature>
<dbReference type="PANTHER" id="PTHR11654">
    <property type="entry name" value="OLIGOPEPTIDE TRANSPORTER-RELATED"/>
    <property type="match status" value="1"/>
</dbReference>
<keyword evidence="4" id="KW-0813">Transport</keyword>
<evidence type="ECO:0000313" key="10">
    <source>
        <dbReference type="Proteomes" id="UP000678499"/>
    </source>
</evidence>
<dbReference type="GO" id="GO:0015833">
    <property type="term" value="P:peptide transport"/>
    <property type="evidence" value="ECO:0007669"/>
    <property type="project" value="UniProtKB-KW"/>
</dbReference>
<feature type="transmembrane region" description="Helical" evidence="8">
    <location>
        <begin position="91"/>
        <end position="112"/>
    </location>
</feature>
<feature type="transmembrane region" description="Helical" evidence="8">
    <location>
        <begin position="312"/>
        <end position="329"/>
    </location>
</feature>
<keyword evidence="5 8" id="KW-1133">Transmembrane helix</keyword>
<feature type="transmembrane region" description="Helical" evidence="8">
    <location>
        <begin position="547"/>
        <end position="573"/>
    </location>
</feature>
<feature type="region of interest" description="Disordered" evidence="7">
    <location>
        <begin position="1"/>
        <end position="41"/>
    </location>
</feature>